<dbReference type="AlphaFoldDB" id="A0AAF0WN66"/>
<accession>A0AAF0WN66</accession>
<dbReference type="GO" id="GO:0015267">
    <property type="term" value="F:channel activity"/>
    <property type="evidence" value="ECO:0007669"/>
    <property type="project" value="InterPro"/>
</dbReference>
<dbReference type="Gene3D" id="1.20.1080.10">
    <property type="entry name" value="Glycerol uptake facilitator protein"/>
    <property type="match status" value="1"/>
</dbReference>
<evidence type="ECO:0000313" key="5">
    <source>
        <dbReference type="EMBL" id="WOG92421.1"/>
    </source>
</evidence>
<gene>
    <name evidence="5" type="ORF">DCAR_0311687</name>
</gene>
<reference evidence="5" key="2">
    <citation type="submission" date="2022-03" db="EMBL/GenBank/DDBJ databases">
        <title>Draft title - Genomic analysis of global carrot germplasm unveils the trajectory of domestication and the origin of high carotenoid orange carrot.</title>
        <authorList>
            <person name="Iorizzo M."/>
            <person name="Ellison S."/>
            <person name="Senalik D."/>
            <person name="Macko-Podgorni A."/>
            <person name="Grzebelus D."/>
            <person name="Bostan H."/>
            <person name="Rolling W."/>
            <person name="Curaba J."/>
            <person name="Simon P."/>
        </authorList>
    </citation>
    <scope>NUCLEOTIDE SEQUENCE</scope>
    <source>
        <tissue evidence="5">Leaf</tissue>
    </source>
</reference>
<keyword evidence="6" id="KW-1185">Reference proteome</keyword>
<evidence type="ECO:0000256" key="3">
    <source>
        <dbReference type="ARBA" id="ARBA00022989"/>
    </source>
</evidence>
<comment type="subcellular location">
    <subcellularLocation>
        <location evidence="1">Membrane</location>
        <topology evidence="1">Multi-pass membrane protein</topology>
    </subcellularLocation>
</comment>
<dbReference type="InterPro" id="IPR023271">
    <property type="entry name" value="Aquaporin-like"/>
</dbReference>
<dbReference type="SUPFAM" id="SSF81338">
    <property type="entry name" value="Aquaporin-like"/>
    <property type="match status" value="1"/>
</dbReference>
<evidence type="ECO:0000256" key="4">
    <source>
        <dbReference type="ARBA" id="ARBA00023136"/>
    </source>
</evidence>
<sequence length="108" mass="12129">MFVILTDCYSSYKLNLLRHPFYPPPLAWLWTHFLLRSLAHLRRLLHSGFSTGASMNPVRTLGPSIATNNYKAIWIYSTAPILDALAGAGTYSLVKLPEEDLKNTPPTL</sequence>
<dbReference type="Proteomes" id="UP000077755">
    <property type="component" value="Chromosome 3"/>
</dbReference>
<dbReference type="InterPro" id="IPR000425">
    <property type="entry name" value="MIP"/>
</dbReference>
<evidence type="ECO:0000256" key="1">
    <source>
        <dbReference type="ARBA" id="ARBA00004141"/>
    </source>
</evidence>
<evidence type="ECO:0008006" key="7">
    <source>
        <dbReference type="Google" id="ProtNLM"/>
    </source>
</evidence>
<dbReference type="InterPro" id="IPR034294">
    <property type="entry name" value="Aquaporin_transptr"/>
</dbReference>
<organism evidence="5 6">
    <name type="scientific">Daucus carota subsp. sativus</name>
    <name type="common">Carrot</name>
    <dbReference type="NCBI Taxonomy" id="79200"/>
    <lineage>
        <taxon>Eukaryota</taxon>
        <taxon>Viridiplantae</taxon>
        <taxon>Streptophyta</taxon>
        <taxon>Embryophyta</taxon>
        <taxon>Tracheophyta</taxon>
        <taxon>Spermatophyta</taxon>
        <taxon>Magnoliopsida</taxon>
        <taxon>eudicotyledons</taxon>
        <taxon>Gunneridae</taxon>
        <taxon>Pentapetalae</taxon>
        <taxon>asterids</taxon>
        <taxon>campanulids</taxon>
        <taxon>Apiales</taxon>
        <taxon>Apiaceae</taxon>
        <taxon>Apioideae</taxon>
        <taxon>Scandiceae</taxon>
        <taxon>Daucinae</taxon>
        <taxon>Daucus</taxon>
        <taxon>Daucus sect. Daucus</taxon>
    </lineage>
</organism>
<evidence type="ECO:0000256" key="2">
    <source>
        <dbReference type="ARBA" id="ARBA00022692"/>
    </source>
</evidence>
<dbReference type="PANTHER" id="PTHR45724:SF19">
    <property type="entry name" value="AQUAPORIN NIP6-1"/>
    <property type="match status" value="1"/>
</dbReference>
<dbReference type="GO" id="GO:0016020">
    <property type="term" value="C:membrane"/>
    <property type="evidence" value="ECO:0007669"/>
    <property type="project" value="UniProtKB-SubCell"/>
</dbReference>
<keyword evidence="3" id="KW-1133">Transmembrane helix</keyword>
<dbReference type="PANTHER" id="PTHR45724">
    <property type="entry name" value="AQUAPORIN NIP2-1"/>
    <property type="match status" value="1"/>
</dbReference>
<reference evidence="5" key="1">
    <citation type="journal article" date="2016" name="Nat. Genet.">
        <title>A high-quality carrot genome assembly provides new insights into carotenoid accumulation and asterid genome evolution.</title>
        <authorList>
            <person name="Iorizzo M."/>
            <person name="Ellison S."/>
            <person name="Senalik D."/>
            <person name="Zeng P."/>
            <person name="Satapoomin P."/>
            <person name="Huang J."/>
            <person name="Bowman M."/>
            <person name="Iovene M."/>
            <person name="Sanseverino W."/>
            <person name="Cavagnaro P."/>
            <person name="Yildiz M."/>
            <person name="Macko-Podgorni A."/>
            <person name="Moranska E."/>
            <person name="Grzebelus E."/>
            <person name="Grzebelus D."/>
            <person name="Ashrafi H."/>
            <person name="Zheng Z."/>
            <person name="Cheng S."/>
            <person name="Spooner D."/>
            <person name="Van Deynze A."/>
            <person name="Simon P."/>
        </authorList>
    </citation>
    <scope>NUCLEOTIDE SEQUENCE</scope>
    <source>
        <tissue evidence="5">Leaf</tissue>
    </source>
</reference>
<dbReference type="EMBL" id="CP093345">
    <property type="protein sequence ID" value="WOG92421.1"/>
    <property type="molecule type" value="Genomic_DNA"/>
</dbReference>
<evidence type="ECO:0000313" key="6">
    <source>
        <dbReference type="Proteomes" id="UP000077755"/>
    </source>
</evidence>
<proteinExistence type="predicted"/>
<name>A0AAF0WN66_DAUCS</name>
<protein>
    <recommendedName>
        <fullName evidence="7">Aquaporin</fullName>
    </recommendedName>
</protein>
<dbReference type="Pfam" id="PF00230">
    <property type="entry name" value="MIP"/>
    <property type="match status" value="1"/>
</dbReference>
<keyword evidence="2" id="KW-0812">Transmembrane</keyword>
<keyword evidence="4" id="KW-0472">Membrane</keyword>